<organism evidence="1 2">
    <name type="scientific">Paenibacillus lutimineralis</name>
    <dbReference type="NCBI Taxonomy" id="2707005"/>
    <lineage>
        <taxon>Bacteria</taxon>
        <taxon>Bacillati</taxon>
        <taxon>Bacillota</taxon>
        <taxon>Bacilli</taxon>
        <taxon>Bacillales</taxon>
        <taxon>Paenibacillaceae</taxon>
        <taxon>Paenibacillus</taxon>
    </lineage>
</organism>
<sequence>MEWSDLQEIAYDNLNDALFFAASGQAENQGLRRTWGDCCSYLQDISTAYILEELKIALHECENYFHDRRIG</sequence>
<proteinExistence type="predicted"/>
<dbReference type="Proteomes" id="UP000270678">
    <property type="component" value="Chromosome"/>
</dbReference>
<dbReference type="AlphaFoldDB" id="A0A3Q9I7S7"/>
<dbReference type="RefSeq" id="WP_126994456.1">
    <property type="nucleotide sequence ID" value="NZ_CP034346.1"/>
</dbReference>
<name>A0A3Q9I7S7_9BACL</name>
<evidence type="ECO:0000313" key="2">
    <source>
        <dbReference type="Proteomes" id="UP000270678"/>
    </source>
</evidence>
<evidence type="ECO:0000313" key="1">
    <source>
        <dbReference type="EMBL" id="AZS13105.1"/>
    </source>
</evidence>
<dbReference type="KEGG" id="plut:EI981_00380"/>
<reference evidence="2" key="1">
    <citation type="submission" date="2018-12" db="EMBL/GenBank/DDBJ databases">
        <title>Complete genome sequence of Paenibacillus sp. MBLB1234.</title>
        <authorList>
            <person name="Nam Y.-D."/>
            <person name="Kang J."/>
            <person name="Chung W.-H."/>
            <person name="Park Y.S."/>
        </authorList>
    </citation>
    <scope>NUCLEOTIDE SEQUENCE [LARGE SCALE GENOMIC DNA]</scope>
    <source>
        <strain evidence="2">MBLB1234</strain>
    </source>
</reference>
<dbReference type="EMBL" id="CP034346">
    <property type="protein sequence ID" value="AZS13105.1"/>
    <property type="molecule type" value="Genomic_DNA"/>
</dbReference>
<protein>
    <submittedName>
        <fullName evidence="1">Uncharacterized protein</fullName>
    </submittedName>
</protein>
<accession>A0A3Q9I7S7</accession>
<gene>
    <name evidence="1" type="ORF">EI981_00380</name>
</gene>
<dbReference type="OrthoDB" id="9952942at2"/>
<keyword evidence="2" id="KW-1185">Reference proteome</keyword>